<evidence type="ECO:0000256" key="3">
    <source>
        <dbReference type="ARBA" id="ARBA00022475"/>
    </source>
</evidence>
<evidence type="ECO:0000259" key="10">
    <source>
        <dbReference type="PROSITE" id="PS50893"/>
    </source>
</evidence>
<accession>A0A8J3WPJ3</accession>
<dbReference type="PROSITE" id="PS50893">
    <property type="entry name" value="ABC_TRANSPORTER_2"/>
    <property type="match status" value="1"/>
</dbReference>
<evidence type="ECO:0000256" key="6">
    <source>
        <dbReference type="ARBA" id="ARBA00022967"/>
    </source>
</evidence>
<keyword evidence="3" id="KW-1003">Cell membrane</keyword>
<keyword evidence="12" id="KW-1185">Reference proteome</keyword>
<keyword evidence="6" id="KW-1278">Translocase</keyword>
<dbReference type="CDD" id="cd03263">
    <property type="entry name" value="ABC_subfamily_A"/>
    <property type="match status" value="1"/>
</dbReference>
<evidence type="ECO:0000256" key="1">
    <source>
        <dbReference type="ARBA" id="ARBA00004202"/>
    </source>
</evidence>
<evidence type="ECO:0000256" key="9">
    <source>
        <dbReference type="SAM" id="MobiDB-lite"/>
    </source>
</evidence>
<comment type="subcellular location">
    <subcellularLocation>
        <location evidence="1">Cell membrane</location>
        <topology evidence="1">Peripheral membrane protein</topology>
    </subcellularLocation>
</comment>
<evidence type="ECO:0000256" key="2">
    <source>
        <dbReference type="ARBA" id="ARBA00022448"/>
    </source>
</evidence>
<gene>
    <name evidence="11" type="ORF">Psi01_63920</name>
</gene>
<dbReference type="InterPro" id="IPR050763">
    <property type="entry name" value="ABC_transporter_ATP-binding"/>
</dbReference>
<dbReference type="PANTHER" id="PTHR42711:SF16">
    <property type="entry name" value="ABC TRANSPORTER ATP-BINDING PROTEIN"/>
    <property type="match status" value="1"/>
</dbReference>
<dbReference type="InterPro" id="IPR017871">
    <property type="entry name" value="ABC_transporter-like_CS"/>
</dbReference>
<dbReference type="GO" id="GO:0016887">
    <property type="term" value="F:ATP hydrolysis activity"/>
    <property type="evidence" value="ECO:0007669"/>
    <property type="project" value="InterPro"/>
</dbReference>
<sequence>MSAVIVEGLRKHYGDVRAVDGVSFTVAEGEVFALLGPNGAGKTTTVEILEGHRDRDGGTVSVLGLDPATGGRAYRERIGIVLQEAGFEEEFTVTELVRLYAGFYPHPRDPGEVIDQVGLADKRNARVRTLSGGQKRRLDLALGLVGRPELLFLDEPTTGFDPSARHRAWELIDGLRALGTTILLTTHYMDEAQNLADRVAVLRGGRLVAIGAPDTLGGAGRGSVLSFRLPEGAVPADLPPLTGEVEVYGEAVAVHTGQAARDMHALTGWALERGVELTSLTLSQPSLEDVYLDLIEQPGPAAGDGEPGASSGSVIGDGESESSPEPAAGEEFAPGRRS</sequence>
<evidence type="ECO:0000256" key="5">
    <source>
        <dbReference type="ARBA" id="ARBA00022840"/>
    </source>
</evidence>
<dbReference type="Proteomes" id="UP000619788">
    <property type="component" value="Unassembled WGS sequence"/>
</dbReference>
<dbReference type="FunFam" id="3.40.50.300:FF:000589">
    <property type="entry name" value="ABC transporter, ATP-binding subunit"/>
    <property type="match status" value="1"/>
</dbReference>
<evidence type="ECO:0000256" key="4">
    <source>
        <dbReference type="ARBA" id="ARBA00022741"/>
    </source>
</evidence>
<dbReference type="PROSITE" id="PS00211">
    <property type="entry name" value="ABC_TRANSPORTER_1"/>
    <property type="match status" value="1"/>
</dbReference>
<evidence type="ECO:0000313" key="11">
    <source>
        <dbReference type="EMBL" id="GIH95762.1"/>
    </source>
</evidence>
<feature type="compositionally biased region" description="Low complexity" evidence="9">
    <location>
        <begin position="321"/>
        <end position="332"/>
    </location>
</feature>
<feature type="region of interest" description="Disordered" evidence="9">
    <location>
        <begin position="295"/>
        <end position="338"/>
    </location>
</feature>
<dbReference type="GO" id="GO:0046677">
    <property type="term" value="P:response to antibiotic"/>
    <property type="evidence" value="ECO:0007669"/>
    <property type="project" value="UniProtKB-KW"/>
</dbReference>
<keyword evidence="8" id="KW-0046">Antibiotic resistance</keyword>
<dbReference type="Gene3D" id="3.40.50.300">
    <property type="entry name" value="P-loop containing nucleotide triphosphate hydrolases"/>
    <property type="match status" value="1"/>
</dbReference>
<dbReference type="PANTHER" id="PTHR42711">
    <property type="entry name" value="ABC TRANSPORTER ATP-BINDING PROTEIN"/>
    <property type="match status" value="1"/>
</dbReference>
<reference evidence="11 12" key="1">
    <citation type="submission" date="2021-01" db="EMBL/GenBank/DDBJ databases">
        <title>Whole genome shotgun sequence of Planobispora siamensis NBRC 107568.</title>
        <authorList>
            <person name="Komaki H."/>
            <person name="Tamura T."/>
        </authorList>
    </citation>
    <scope>NUCLEOTIDE SEQUENCE [LARGE SCALE GENOMIC DNA]</scope>
    <source>
        <strain evidence="11 12">NBRC 107568</strain>
    </source>
</reference>
<evidence type="ECO:0000256" key="7">
    <source>
        <dbReference type="ARBA" id="ARBA00023136"/>
    </source>
</evidence>
<evidence type="ECO:0000313" key="12">
    <source>
        <dbReference type="Proteomes" id="UP000619788"/>
    </source>
</evidence>
<dbReference type="EMBL" id="BOOJ01000056">
    <property type="protein sequence ID" value="GIH95762.1"/>
    <property type="molecule type" value="Genomic_DNA"/>
</dbReference>
<feature type="domain" description="ABC transporter" evidence="10">
    <location>
        <begin position="4"/>
        <end position="229"/>
    </location>
</feature>
<dbReference type="GO" id="GO:0005524">
    <property type="term" value="F:ATP binding"/>
    <property type="evidence" value="ECO:0007669"/>
    <property type="project" value="UniProtKB-KW"/>
</dbReference>
<dbReference type="AlphaFoldDB" id="A0A8J3WPJ3"/>
<dbReference type="InterPro" id="IPR003593">
    <property type="entry name" value="AAA+_ATPase"/>
</dbReference>
<dbReference type="SUPFAM" id="SSF52540">
    <property type="entry name" value="P-loop containing nucleoside triphosphate hydrolases"/>
    <property type="match status" value="1"/>
</dbReference>
<name>A0A8J3WPJ3_9ACTN</name>
<organism evidence="11 12">
    <name type="scientific">Planobispora siamensis</name>
    <dbReference type="NCBI Taxonomy" id="936338"/>
    <lineage>
        <taxon>Bacteria</taxon>
        <taxon>Bacillati</taxon>
        <taxon>Actinomycetota</taxon>
        <taxon>Actinomycetes</taxon>
        <taxon>Streptosporangiales</taxon>
        <taxon>Streptosporangiaceae</taxon>
        <taxon>Planobispora</taxon>
    </lineage>
</organism>
<dbReference type="RefSeq" id="WP_204067850.1">
    <property type="nucleotide sequence ID" value="NZ_BOOJ01000056.1"/>
</dbReference>
<keyword evidence="4" id="KW-0547">Nucleotide-binding</keyword>
<keyword evidence="5" id="KW-0067">ATP-binding</keyword>
<protein>
    <submittedName>
        <fullName evidence="11">ABC transporter</fullName>
    </submittedName>
</protein>
<keyword evidence="2" id="KW-0813">Transport</keyword>
<comment type="caution">
    <text evidence="11">The sequence shown here is derived from an EMBL/GenBank/DDBJ whole genome shotgun (WGS) entry which is preliminary data.</text>
</comment>
<dbReference type="Pfam" id="PF00005">
    <property type="entry name" value="ABC_tran"/>
    <property type="match status" value="1"/>
</dbReference>
<dbReference type="GO" id="GO:0005886">
    <property type="term" value="C:plasma membrane"/>
    <property type="evidence" value="ECO:0007669"/>
    <property type="project" value="UniProtKB-SubCell"/>
</dbReference>
<evidence type="ECO:0000256" key="8">
    <source>
        <dbReference type="ARBA" id="ARBA00023251"/>
    </source>
</evidence>
<feature type="compositionally biased region" description="Low complexity" evidence="9">
    <location>
        <begin position="298"/>
        <end position="313"/>
    </location>
</feature>
<keyword evidence="7" id="KW-0472">Membrane</keyword>
<dbReference type="SMART" id="SM00382">
    <property type="entry name" value="AAA"/>
    <property type="match status" value="1"/>
</dbReference>
<dbReference type="InterPro" id="IPR003439">
    <property type="entry name" value="ABC_transporter-like_ATP-bd"/>
</dbReference>
<proteinExistence type="predicted"/>
<dbReference type="InterPro" id="IPR027417">
    <property type="entry name" value="P-loop_NTPase"/>
</dbReference>